<evidence type="ECO:0000256" key="1">
    <source>
        <dbReference type="ARBA" id="ARBA00005417"/>
    </source>
</evidence>
<dbReference type="STRING" id="329186.SAMN02927925_00903"/>
<dbReference type="InterPro" id="IPR017871">
    <property type="entry name" value="ABC_transporter-like_CS"/>
</dbReference>
<sequence>MTDYIIQTEALNFQYSKDKKVLENISIKVPKGSIYGFLGPNGAGKSTTMRLLTGIIPEQGNAIKLFNQPLQKQLPFVFSKVGSLVESPALYLHLSGIDNLRYIAKLRGISEEKIHETLALVDLTQDGKRKAKQYSLGMKQRLAIAMALLSEPELLLLDEPVNGLDPNGIIDIRKLLIRLNKEKGVTIFVSSHLLSEIEKMCTHVSIINKGKLRFEGTMQELSKAASFCKIQITIDDAENWLPKLENSYSNVKMIAQNQIVLNIQNKEAIPDFIKNLIAQNAAIYEVKILDGLEEWFMTLTNEKRTDEN</sequence>
<dbReference type="Gene3D" id="3.40.50.300">
    <property type="entry name" value="P-loop containing nucleotide triphosphate hydrolases"/>
    <property type="match status" value="1"/>
</dbReference>
<dbReference type="eggNOG" id="COG1131">
    <property type="taxonomic scope" value="Bacteria"/>
</dbReference>
<protein>
    <submittedName>
        <fullName evidence="6">ABC-2 type transport system ATP-binding protein</fullName>
    </submittedName>
</protein>
<feature type="domain" description="ABC transporter" evidence="5">
    <location>
        <begin position="6"/>
        <end position="234"/>
    </location>
</feature>
<dbReference type="PANTHER" id="PTHR43335">
    <property type="entry name" value="ABC TRANSPORTER, ATP-BINDING PROTEIN"/>
    <property type="match status" value="1"/>
</dbReference>
<keyword evidence="3" id="KW-0547">Nucleotide-binding</keyword>
<dbReference type="EMBL" id="FMTY01000002">
    <property type="protein sequence ID" value="SCX05861.1"/>
    <property type="molecule type" value="Genomic_DNA"/>
</dbReference>
<proteinExistence type="inferred from homology"/>
<keyword evidence="2" id="KW-0813">Transport</keyword>
<dbReference type="SUPFAM" id="SSF52540">
    <property type="entry name" value="P-loop containing nucleoside triphosphate hydrolases"/>
    <property type="match status" value="1"/>
</dbReference>
<name>A0A1G4VFA2_9FLAO</name>
<dbReference type="InterPro" id="IPR003593">
    <property type="entry name" value="AAA+_ATPase"/>
</dbReference>
<evidence type="ECO:0000256" key="4">
    <source>
        <dbReference type="ARBA" id="ARBA00022840"/>
    </source>
</evidence>
<dbReference type="Pfam" id="PF00005">
    <property type="entry name" value="ABC_tran"/>
    <property type="match status" value="1"/>
</dbReference>
<dbReference type="SMART" id="SM00382">
    <property type="entry name" value="AAA"/>
    <property type="match status" value="1"/>
</dbReference>
<organism evidence="6 7">
    <name type="scientific">Flavobacterium saliperosum</name>
    <dbReference type="NCBI Taxonomy" id="329186"/>
    <lineage>
        <taxon>Bacteria</taxon>
        <taxon>Pseudomonadati</taxon>
        <taxon>Bacteroidota</taxon>
        <taxon>Flavobacteriia</taxon>
        <taxon>Flavobacteriales</taxon>
        <taxon>Flavobacteriaceae</taxon>
        <taxon>Flavobacterium</taxon>
    </lineage>
</organism>
<dbReference type="PANTHER" id="PTHR43335:SF4">
    <property type="entry name" value="ABC TRANSPORTER, ATP-BINDING PROTEIN"/>
    <property type="match status" value="1"/>
</dbReference>
<dbReference type="PROSITE" id="PS00211">
    <property type="entry name" value="ABC_TRANSPORTER_1"/>
    <property type="match status" value="1"/>
</dbReference>
<keyword evidence="4 6" id="KW-0067">ATP-binding</keyword>
<accession>A0A1G4VFA2</accession>
<dbReference type="RefSeq" id="WP_023576491.1">
    <property type="nucleotide sequence ID" value="NZ_CBCSBQ010000024.1"/>
</dbReference>
<evidence type="ECO:0000256" key="3">
    <source>
        <dbReference type="ARBA" id="ARBA00022741"/>
    </source>
</evidence>
<comment type="similarity">
    <text evidence="1">Belongs to the ABC transporter superfamily.</text>
</comment>
<reference evidence="6 7" key="1">
    <citation type="submission" date="2016-10" db="EMBL/GenBank/DDBJ databases">
        <authorList>
            <person name="de Groot N.N."/>
        </authorList>
    </citation>
    <scope>NUCLEOTIDE SEQUENCE [LARGE SCALE GENOMIC DNA]</scope>
    <source>
        <strain evidence="6 7">CGMCC 1.3801</strain>
    </source>
</reference>
<dbReference type="PROSITE" id="PS50893">
    <property type="entry name" value="ABC_TRANSPORTER_2"/>
    <property type="match status" value="1"/>
</dbReference>
<dbReference type="GO" id="GO:0016887">
    <property type="term" value="F:ATP hydrolysis activity"/>
    <property type="evidence" value="ECO:0007669"/>
    <property type="project" value="InterPro"/>
</dbReference>
<dbReference type="Proteomes" id="UP000182124">
    <property type="component" value="Unassembled WGS sequence"/>
</dbReference>
<dbReference type="AlphaFoldDB" id="A0A1G4VFA2"/>
<dbReference type="GO" id="GO:0005524">
    <property type="term" value="F:ATP binding"/>
    <property type="evidence" value="ECO:0007669"/>
    <property type="project" value="UniProtKB-KW"/>
</dbReference>
<dbReference type="InterPro" id="IPR027417">
    <property type="entry name" value="P-loop_NTPase"/>
</dbReference>
<evidence type="ECO:0000256" key="2">
    <source>
        <dbReference type="ARBA" id="ARBA00022448"/>
    </source>
</evidence>
<evidence type="ECO:0000313" key="7">
    <source>
        <dbReference type="Proteomes" id="UP000182124"/>
    </source>
</evidence>
<gene>
    <name evidence="6" type="ORF">SAMN02927925_00903</name>
</gene>
<dbReference type="InterPro" id="IPR003439">
    <property type="entry name" value="ABC_transporter-like_ATP-bd"/>
</dbReference>
<evidence type="ECO:0000259" key="5">
    <source>
        <dbReference type="PROSITE" id="PS50893"/>
    </source>
</evidence>
<evidence type="ECO:0000313" key="6">
    <source>
        <dbReference type="EMBL" id="SCX05861.1"/>
    </source>
</evidence>